<name>A8M642_SALAI</name>
<feature type="region of interest" description="Disordered" evidence="1">
    <location>
        <begin position="85"/>
        <end position="104"/>
    </location>
</feature>
<dbReference type="STRING" id="391037.Sare_4485"/>
<gene>
    <name evidence="2" type="ordered locus">Sare_4485</name>
</gene>
<protein>
    <submittedName>
        <fullName evidence="2">Uncharacterized protein</fullName>
    </submittedName>
</protein>
<proteinExistence type="predicted"/>
<feature type="compositionally biased region" description="Low complexity" evidence="1">
    <location>
        <begin position="89"/>
        <end position="104"/>
    </location>
</feature>
<dbReference type="AlphaFoldDB" id="A8M642"/>
<organism evidence="2">
    <name type="scientific">Salinispora arenicola (strain CNS-205)</name>
    <dbReference type="NCBI Taxonomy" id="391037"/>
    <lineage>
        <taxon>Bacteria</taxon>
        <taxon>Bacillati</taxon>
        <taxon>Actinomycetota</taxon>
        <taxon>Actinomycetes</taxon>
        <taxon>Micromonosporales</taxon>
        <taxon>Micromonosporaceae</taxon>
        <taxon>Salinispora</taxon>
    </lineage>
</organism>
<dbReference type="HOGENOM" id="CLU_2248182_0_0_11"/>
<evidence type="ECO:0000313" key="2">
    <source>
        <dbReference type="EMBL" id="ABW00258.1"/>
    </source>
</evidence>
<accession>A8M642</accession>
<reference evidence="2" key="1">
    <citation type="submission" date="2007-10" db="EMBL/GenBank/DDBJ databases">
        <title>Complete sequence of Salinispora arenicola CNS-205.</title>
        <authorList>
            <consortium name="US DOE Joint Genome Institute"/>
            <person name="Copeland A."/>
            <person name="Lucas S."/>
            <person name="Lapidus A."/>
            <person name="Barry K."/>
            <person name="Glavina del Rio T."/>
            <person name="Dalin E."/>
            <person name="Tice H."/>
            <person name="Pitluck S."/>
            <person name="Foster B."/>
            <person name="Schmutz J."/>
            <person name="Larimer F."/>
            <person name="Land M."/>
            <person name="Hauser L."/>
            <person name="Kyrpides N."/>
            <person name="Ivanova N."/>
            <person name="Jensen P.R."/>
            <person name="Moore B.S."/>
            <person name="Penn K."/>
            <person name="Jenkins C."/>
            <person name="Udwary D."/>
            <person name="Xiang L."/>
            <person name="Gontang E."/>
            <person name="Richardson P."/>
        </authorList>
    </citation>
    <scope>NUCLEOTIDE SEQUENCE [LARGE SCALE GENOMIC DNA]</scope>
    <source>
        <strain evidence="2">CNS-205</strain>
    </source>
</reference>
<dbReference type="KEGG" id="saq:Sare_4485"/>
<evidence type="ECO:0000256" key="1">
    <source>
        <dbReference type="SAM" id="MobiDB-lite"/>
    </source>
</evidence>
<sequence>MRYRDVPAELGWLSHPRATPGGEPGNWTEALADLAEEVVASGRRLDPLALELIGRTIIDRQSFAHAAADLGLTVEAAYKRRSRAEERIAAPTASADAAPPAAGS</sequence>
<dbReference type="PATRIC" id="fig|391037.6.peg.4529"/>
<dbReference type="EMBL" id="CP000850">
    <property type="protein sequence ID" value="ABW00258.1"/>
    <property type="molecule type" value="Genomic_DNA"/>
</dbReference>